<evidence type="ECO:0000313" key="12">
    <source>
        <dbReference type="EMBL" id="EPE37661.1"/>
    </source>
</evidence>
<comment type="catalytic activity">
    <reaction evidence="9">
        <text>GTP + succinate + CoA = succinyl-CoA + GDP + phosphate</text>
        <dbReference type="Rhea" id="RHEA:22120"/>
        <dbReference type="ChEBI" id="CHEBI:30031"/>
        <dbReference type="ChEBI" id="CHEBI:37565"/>
        <dbReference type="ChEBI" id="CHEBI:43474"/>
        <dbReference type="ChEBI" id="CHEBI:57287"/>
        <dbReference type="ChEBI" id="CHEBI:57292"/>
        <dbReference type="ChEBI" id="CHEBI:58189"/>
    </reaction>
    <physiologicalReaction direction="right-to-left" evidence="9">
        <dbReference type="Rhea" id="RHEA:22122"/>
    </physiologicalReaction>
</comment>
<dbReference type="RefSeq" id="WP_016503459.1">
    <property type="nucleotide sequence ID" value="NZ_AMSD01000001.1"/>
</dbReference>
<feature type="binding site" evidence="10">
    <location>
        <position position="213"/>
    </location>
    <ligand>
        <name>Mg(2+)</name>
        <dbReference type="ChEBI" id="CHEBI:18420"/>
    </ligand>
</feature>
<evidence type="ECO:0000256" key="2">
    <source>
        <dbReference type="ARBA" id="ARBA00022532"/>
    </source>
</evidence>
<comment type="similarity">
    <text evidence="1 10">Belongs to the succinate/malate CoA ligase beta subunit family.</text>
</comment>
<dbReference type="AlphaFoldDB" id="S3E0E2"/>
<dbReference type="FunFam" id="3.30.1490.20:FF:000002">
    <property type="entry name" value="Succinate--CoA ligase [ADP-forming] subunit beta"/>
    <property type="match status" value="1"/>
</dbReference>
<evidence type="ECO:0000259" key="11">
    <source>
        <dbReference type="PROSITE" id="PS50975"/>
    </source>
</evidence>
<feature type="binding site" evidence="10">
    <location>
        <position position="107"/>
    </location>
    <ligand>
        <name>ATP</name>
        <dbReference type="ChEBI" id="CHEBI:30616"/>
    </ligand>
</feature>
<organism evidence="12 13">
    <name type="scientific">Candidatus Photodesmus katoptron Akat1</name>
    <dbReference type="NCBI Taxonomy" id="1236703"/>
    <lineage>
        <taxon>Bacteria</taxon>
        <taxon>Pseudomonadati</taxon>
        <taxon>Pseudomonadota</taxon>
        <taxon>Gammaproteobacteria</taxon>
        <taxon>Vibrionales</taxon>
        <taxon>Vibrionaceae</taxon>
        <taxon>Candidatus Photodesmus</taxon>
    </lineage>
</organism>
<dbReference type="SUPFAM" id="SSF56059">
    <property type="entry name" value="Glutathione synthetase ATP-binding domain-like"/>
    <property type="match status" value="1"/>
</dbReference>
<dbReference type="PROSITE" id="PS01217">
    <property type="entry name" value="SUCCINYL_COA_LIG_3"/>
    <property type="match status" value="1"/>
</dbReference>
<evidence type="ECO:0000256" key="8">
    <source>
        <dbReference type="ARBA" id="ARBA00050563"/>
    </source>
</evidence>
<evidence type="ECO:0000256" key="7">
    <source>
        <dbReference type="ARBA" id="ARBA00022842"/>
    </source>
</evidence>
<comment type="function">
    <text evidence="10">Succinyl-CoA synthetase functions in the citric acid cycle (TCA), coupling the hydrolysis of succinyl-CoA to the synthesis of either ATP or GTP and thus represents the only step of substrate-level phosphorylation in the TCA. The beta subunit provides nucleotide specificity of the enzyme and binds the substrate succinate, while the binding sites for coenzyme A and phosphate are found in the alpha subunit.</text>
</comment>
<dbReference type="EMBL" id="AMSD01000001">
    <property type="protein sequence ID" value="EPE37661.1"/>
    <property type="molecule type" value="Genomic_DNA"/>
</dbReference>
<name>S3E0E2_9GAMM</name>
<dbReference type="GO" id="GO:0004776">
    <property type="term" value="F:succinate-CoA ligase (GDP-forming) activity"/>
    <property type="evidence" value="ECO:0007669"/>
    <property type="project" value="RHEA"/>
</dbReference>
<keyword evidence="7 10" id="KW-0460">Magnesium</keyword>
<dbReference type="GO" id="GO:0042709">
    <property type="term" value="C:succinate-CoA ligase complex"/>
    <property type="evidence" value="ECO:0007669"/>
    <property type="project" value="TreeGrafter"/>
</dbReference>
<evidence type="ECO:0000256" key="5">
    <source>
        <dbReference type="ARBA" id="ARBA00022741"/>
    </source>
</evidence>
<dbReference type="SUPFAM" id="SSF52210">
    <property type="entry name" value="Succinyl-CoA synthetase domains"/>
    <property type="match status" value="1"/>
</dbReference>
<dbReference type="InterPro" id="IPR017866">
    <property type="entry name" value="Succ-CoA_synthase_bsu_CS"/>
</dbReference>
<dbReference type="InterPro" id="IPR013815">
    <property type="entry name" value="ATP_grasp_subdomain_1"/>
</dbReference>
<dbReference type="Gene3D" id="3.30.470.20">
    <property type="entry name" value="ATP-grasp fold, B domain"/>
    <property type="match status" value="1"/>
</dbReference>
<dbReference type="PATRIC" id="fig|1236703.3.peg.102"/>
<feature type="binding site" evidence="10">
    <location>
        <position position="102"/>
    </location>
    <ligand>
        <name>ATP</name>
        <dbReference type="ChEBI" id="CHEBI:30616"/>
    </ligand>
</feature>
<keyword evidence="2 10" id="KW-0816">Tricarboxylic acid cycle</keyword>
<dbReference type="GO" id="GO:0006099">
    <property type="term" value="P:tricarboxylic acid cycle"/>
    <property type="evidence" value="ECO:0007669"/>
    <property type="project" value="UniProtKB-UniRule"/>
</dbReference>
<keyword evidence="6 10" id="KW-0067">ATP-binding</keyword>
<dbReference type="PANTHER" id="PTHR11815:SF10">
    <property type="entry name" value="SUCCINATE--COA LIGASE [GDP-FORMING] SUBUNIT BETA, MITOCHONDRIAL"/>
    <property type="match status" value="1"/>
</dbReference>
<keyword evidence="3 10" id="KW-0436">Ligase</keyword>
<dbReference type="NCBIfam" id="TIGR01016">
    <property type="entry name" value="sucCoAbeta"/>
    <property type="match status" value="1"/>
</dbReference>
<dbReference type="InterPro" id="IPR005811">
    <property type="entry name" value="SUCC_ACL_C"/>
</dbReference>
<dbReference type="InterPro" id="IPR005809">
    <property type="entry name" value="Succ_CoA_ligase-like_bsu"/>
</dbReference>
<comment type="catalytic activity">
    <reaction evidence="8">
        <text>succinate + ATP + CoA = succinyl-CoA + ADP + phosphate</text>
        <dbReference type="Rhea" id="RHEA:17661"/>
        <dbReference type="ChEBI" id="CHEBI:30031"/>
        <dbReference type="ChEBI" id="CHEBI:30616"/>
        <dbReference type="ChEBI" id="CHEBI:43474"/>
        <dbReference type="ChEBI" id="CHEBI:57287"/>
        <dbReference type="ChEBI" id="CHEBI:57292"/>
        <dbReference type="ChEBI" id="CHEBI:456216"/>
        <dbReference type="EC" id="6.2.1.5"/>
    </reaction>
    <physiologicalReaction direction="right-to-left" evidence="8">
        <dbReference type="Rhea" id="RHEA:17663"/>
    </physiologicalReaction>
</comment>
<feature type="binding site" evidence="10">
    <location>
        <position position="199"/>
    </location>
    <ligand>
        <name>Mg(2+)</name>
        <dbReference type="ChEBI" id="CHEBI:18420"/>
    </ligand>
</feature>
<dbReference type="Gene3D" id="3.30.1490.20">
    <property type="entry name" value="ATP-grasp fold, A domain"/>
    <property type="match status" value="1"/>
</dbReference>
<gene>
    <name evidence="10 12" type="primary">sucC</name>
    <name evidence="12" type="ORF">O1U_0116</name>
</gene>
<dbReference type="GO" id="GO:0005829">
    <property type="term" value="C:cytosol"/>
    <property type="evidence" value="ECO:0007669"/>
    <property type="project" value="TreeGrafter"/>
</dbReference>
<feature type="domain" description="ATP-grasp" evidence="11">
    <location>
        <begin position="9"/>
        <end position="229"/>
    </location>
</feature>
<dbReference type="InterPro" id="IPR011761">
    <property type="entry name" value="ATP-grasp"/>
</dbReference>
<dbReference type="Pfam" id="PF00549">
    <property type="entry name" value="Ligase_CoA"/>
    <property type="match status" value="1"/>
</dbReference>
<dbReference type="GO" id="GO:0004775">
    <property type="term" value="F:succinate-CoA ligase (ADP-forming) activity"/>
    <property type="evidence" value="ECO:0007669"/>
    <property type="project" value="UniProtKB-UniRule"/>
</dbReference>
<evidence type="ECO:0000313" key="13">
    <source>
        <dbReference type="Proteomes" id="UP000053688"/>
    </source>
</evidence>
<dbReference type="GO" id="GO:0000287">
    <property type="term" value="F:magnesium ion binding"/>
    <property type="evidence" value="ECO:0007669"/>
    <property type="project" value="UniProtKB-UniRule"/>
</dbReference>
<keyword evidence="13" id="KW-1185">Reference proteome</keyword>
<evidence type="ECO:0000256" key="6">
    <source>
        <dbReference type="ARBA" id="ARBA00022840"/>
    </source>
</evidence>
<dbReference type="PROSITE" id="PS50975">
    <property type="entry name" value="ATP_GRASP"/>
    <property type="match status" value="1"/>
</dbReference>
<proteinExistence type="inferred from homology"/>
<feature type="binding site" evidence="10">
    <location>
        <position position="264"/>
    </location>
    <ligand>
        <name>substrate</name>
        <note>ligand shared with subunit alpha</note>
    </ligand>
</feature>
<reference evidence="12 13" key="1">
    <citation type="journal article" date="2014" name="Environ. Microbiol.">
        <title>Genomic signatures of obligate host dependence in the luminous bacterial symbiont of a vertebrate.</title>
        <authorList>
            <person name="Hendry T.A."/>
            <person name="de Wet J.R."/>
            <person name="Dunlap P.V."/>
        </authorList>
    </citation>
    <scope>NUCLEOTIDE SEQUENCE [LARGE SCALE GENOMIC DNA]</scope>
    <source>
        <strain evidence="12 13">Akat1</strain>
    </source>
</reference>
<dbReference type="Gene3D" id="3.40.50.261">
    <property type="entry name" value="Succinyl-CoA synthetase domains"/>
    <property type="match status" value="1"/>
</dbReference>
<feature type="binding site" evidence="10">
    <location>
        <position position="99"/>
    </location>
    <ligand>
        <name>ATP</name>
        <dbReference type="ChEBI" id="CHEBI:30616"/>
    </ligand>
</feature>
<dbReference type="InterPro" id="IPR016102">
    <property type="entry name" value="Succinyl-CoA_synth-like"/>
</dbReference>
<dbReference type="PANTHER" id="PTHR11815">
    <property type="entry name" value="SUCCINYL-COA SYNTHETASE BETA CHAIN"/>
    <property type="match status" value="1"/>
</dbReference>
<dbReference type="NCBIfam" id="NF001913">
    <property type="entry name" value="PRK00696.1"/>
    <property type="match status" value="1"/>
</dbReference>
<protein>
    <recommendedName>
        <fullName evidence="10">Succinate--CoA ligase [ADP-forming] subunit beta</fullName>
        <ecNumber evidence="10">6.2.1.5</ecNumber>
    </recommendedName>
    <alternativeName>
        <fullName evidence="10">Succinyl-CoA synthetase subunit beta</fullName>
        <shortName evidence="10">SCS-beta</shortName>
    </alternativeName>
</protein>
<comment type="pathway">
    <text evidence="10">Carbohydrate metabolism; tricarboxylic acid cycle; succinate from succinyl-CoA (ligase route): step 1/1.</text>
</comment>
<feature type="binding site" evidence="10">
    <location>
        <begin position="53"/>
        <end position="55"/>
    </location>
    <ligand>
        <name>ATP</name>
        <dbReference type="ChEBI" id="CHEBI:30616"/>
    </ligand>
</feature>
<dbReference type="InterPro" id="IPR013650">
    <property type="entry name" value="ATP-grasp_succ-CoA_synth-type"/>
</dbReference>
<feature type="binding site" evidence="10">
    <location>
        <position position="46"/>
    </location>
    <ligand>
        <name>ATP</name>
        <dbReference type="ChEBI" id="CHEBI:30616"/>
    </ligand>
</feature>
<keyword evidence="4 10" id="KW-0479">Metal-binding</keyword>
<evidence type="ECO:0000256" key="1">
    <source>
        <dbReference type="ARBA" id="ARBA00009182"/>
    </source>
</evidence>
<evidence type="ECO:0000256" key="10">
    <source>
        <dbReference type="HAMAP-Rule" id="MF_00558"/>
    </source>
</evidence>
<evidence type="ECO:0000256" key="3">
    <source>
        <dbReference type="ARBA" id="ARBA00022598"/>
    </source>
</evidence>
<dbReference type="UniPathway" id="UPA00223">
    <property type="reaction ID" value="UER00999"/>
</dbReference>
<evidence type="ECO:0000256" key="4">
    <source>
        <dbReference type="ARBA" id="ARBA00022723"/>
    </source>
</evidence>
<dbReference type="FunFam" id="3.30.470.20:FF:000002">
    <property type="entry name" value="Succinate--CoA ligase [ADP-forming] subunit beta"/>
    <property type="match status" value="1"/>
</dbReference>
<dbReference type="Pfam" id="PF08442">
    <property type="entry name" value="ATP-grasp_2"/>
    <property type="match status" value="1"/>
</dbReference>
<comment type="caution">
    <text evidence="12">The sequence shown here is derived from an EMBL/GenBank/DDBJ whole genome shotgun (WGS) entry which is preliminary data.</text>
</comment>
<dbReference type="GO" id="GO:0006104">
    <property type="term" value="P:succinyl-CoA metabolic process"/>
    <property type="evidence" value="ECO:0007669"/>
    <property type="project" value="TreeGrafter"/>
</dbReference>
<dbReference type="STRING" id="28176.CF66_2315"/>
<dbReference type="HAMAP" id="MF_00558">
    <property type="entry name" value="Succ_CoA_beta"/>
    <property type="match status" value="1"/>
</dbReference>
<comment type="cofactor">
    <cofactor evidence="10">
        <name>Mg(2+)</name>
        <dbReference type="ChEBI" id="CHEBI:18420"/>
    </cofactor>
    <text evidence="10">Binds 1 Mg(2+) ion per subunit.</text>
</comment>
<dbReference type="Proteomes" id="UP000053688">
    <property type="component" value="Unassembled WGS sequence"/>
</dbReference>
<dbReference type="GO" id="GO:0005524">
    <property type="term" value="F:ATP binding"/>
    <property type="evidence" value="ECO:0007669"/>
    <property type="project" value="UniProtKB-UniRule"/>
</dbReference>
<dbReference type="eggNOG" id="COG0045">
    <property type="taxonomic scope" value="Bacteria"/>
</dbReference>
<accession>S3E0E2</accession>
<dbReference type="PIRSF" id="PIRSF001554">
    <property type="entry name" value="SucCS_beta"/>
    <property type="match status" value="1"/>
</dbReference>
<feature type="binding site" evidence="10">
    <location>
        <begin position="321"/>
        <end position="323"/>
    </location>
    <ligand>
        <name>substrate</name>
        <note>ligand shared with subunit alpha</note>
    </ligand>
</feature>
<dbReference type="FunFam" id="3.40.50.261:FF:000001">
    <property type="entry name" value="Succinate--CoA ligase [ADP-forming] subunit beta"/>
    <property type="match status" value="1"/>
</dbReference>
<keyword evidence="5 10" id="KW-0547">Nucleotide-binding</keyword>
<comment type="subunit">
    <text evidence="10">Heterotetramer of two alpha and two beta subunits.</text>
</comment>
<evidence type="ECO:0000256" key="9">
    <source>
        <dbReference type="ARBA" id="ARBA00052891"/>
    </source>
</evidence>
<dbReference type="EC" id="6.2.1.5" evidence="10"/>
<sequence>MNLHEYQAKQLFSEFGLSIPEGYVCDTPQKALESAGRIVTKKKVVKCQVHSGGRGKAGAVKICDSKDAVKKFSENWLGKRLLTYQTDSKGQPVEKILVEESINIISEFYLGAIIDRVSCSIVFMVSTEGGVQIEEIAKNTPHLIHKVSINPFLGPQEYQGRELAFKLSFRKKEASQFVKIFISLVDMFIQYDLSLLEINPLVITNNKKLLCLDGKISFDSNAIYRQPKLSKMYDVSQENEREVYAAKLGLNYIPLNGNIGCLVNGAGLAMGTMDMIHFHGAQPANFLDIGGSATKERVTEAFKIILSDINVKAILVNIFGGIVCCDLVADGIVNAVKEIGIDLPVVVRLEGNNSSLGAKKLRNSTLKLIVANSLSEAAKKVISVSGINDVYLNK</sequence>